<accession>A0A2T0S1S7</accession>
<feature type="domain" description="N-acetyltransferase" evidence="3">
    <location>
        <begin position="2"/>
        <end position="166"/>
    </location>
</feature>
<dbReference type="PROSITE" id="PS51186">
    <property type="entry name" value="GNAT"/>
    <property type="match status" value="1"/>
</dbReference>
<dbReference type="Pfam" id="PF13673">
    <property type="entry name" value="Acetyltransf_10"/>
    <property type="match status" value="1"/>
</dbReference>
<dbReference type="PANTHER" id="PTHR43877:SF2">
    <property type="entry name" value="AMINOALKYLPHOSPHONATE N-ACETYLTRANSFERASE-RELATED"/>
    <property type="match status" value="1"/>
</dbReference>
<reference evidence="4 5" key="1">
    <citation type="submission" date="2018-03" db="EMBL/GenBank/DDBJ databases">
        <title>Genomic Encyclopedia of Archaeal and Bacterial Type Strains, Phase II (KMG-II): from individual species to whole genera.</title>
        <authorList>
            <person name="Goeker M."/>
        </authorList>
    </citation>
    <scope>NUCLEOTIDE SEQUENCE [LARGE SCALE GENOMIC DNA]</scope>
    <source>
        <strain evidence="4 5">DSM 28354</strain>
    </source>
</reference>
<organism evidence="4 5">
    <name type="scientific">Spirosoma oryzae</name>
    <dbReference type="NCBI Taxonomy" id="1469603"/>
    <lineage>
        <taxon>Bacteria</taxon>
        <taxon>Pseudomonadati</taxon>
        <taxon>Bacteroidota</taxon>
        <taxon>Cytophagia</taxon>
        <taxon>Cytophagales</taxon>
        <taxon>Cytophagaceae</taxon>
        <taxon>Spirosoma</taxon>
    </lineage>
</organism>
<evidence type="ECO:0000313" key="4">
    <source>
        <dbReference type="EMBL" id="PRY27381.1"/>
    </source>
</evidence>
<dbReference type="SUPFAM" id="SSF55729">
    <property type="entry name" value="Acyl-CoA N-acyltransferases (Nat)"/>
    <property type="match status" value="1"/>
</dbReference>
<dbReference type="InterPro" id="IPR016181">
    <property type="entry name" value="Acyl_CoA_acyltransferase"/>
</dbReference>
<dbReference type="OrthoDB" id="9800604at2"/>
<comment type="caution">
    <text evidence="4">The sequence shown here is derived from an EMBL/GenBank/DDBJ whole genome shotgun (WGS) entry which is preliminary data.</text>
</comment>
<keyword evidence="4" id="KW-0687">Ribonucleoprotein</keyword>
<evidence type="ECO:0000259" key="3">
    <source>
        <dbReference type="PROSITE" id="PS51186"/>
    </source>
</evidence>
<keyword evidence="5" id="KW-1185">Reference proteome</keyword>
<dbReference type="InterPro" id="IPR000182">
    <property type="entry name" value="GNAT_dom"/>
</dbReference>
<dbReference type="GO" id="GO:0005840">
    <property type="term" value="C:ribosome"/>
    <property type="evidence" value="ECO:0007669"/>
    <property type="project" value="UniProtKB-KW"/>
</dbReference>
<proteinExistence type="predicted"/>
<keyword evidence="4" id="KW-0689">Ribosomal protein</keyword>
<dbReference type="EMBL" id="PVTE01000033">
    <property type="protein sequence ID" value="PRY27381.1"/>
    <property type="molecule type" value="Genomic_DNA"/>
</dbReference>
<sequence>MPHLIPVTPTHYVQVEQIAQQTWPTTFGSILSTEQIAYMLNWMYSPDALAEQIEQKGHVFLLAQSDTGEPLGYVSYELNVNDKPVTKIHKIYLLPASQGQGVGRMMIDYVAKQAEKAENIALQLNVNRQNKAVSFYEKMGFEVVGEEDIDIGNGFLMEDYIMMKRL</sequence>
<dbReference type="CDD" id="cd04301">
    <property type="entry name" value="NAT_SF"/>
    <property type="match status" value="1"/>
</dbReference>
<dbReference type="RefSeq" id="WP_106140513.1">
    <property type="nucleotide sequence ID" value="NZ_PVTE01000033.1"/>
</dbReference>
<dbReference type="Gene3D" id="3.40.630.30">
    <property type="match status" value="1"/>
</dbReference>
<gene>
    <name evidence="4" type="ORF">CLV58_13314</name>
</gene>
<evidence type="ECO:0000256" key="1">
    <source>
        <dbReference type="ARBA" id="ARBA00022679"/>
    </source>
</evidence>
<keyword evidence="1" id="KW-0808">Transferase</keyword>
<dbReference type="GO" id="GO:0016747">
    <property type="term" value="F:acyltransferase activity, transferring groups other than amino-acyl groups"/>
    <property type="evidence" value="ECO:0007669"/>
    <property type="project" value="InterPro"/>
</dbReference>
<evidence type="ECO:0000256" key="2">
    <source>
        <dbReference type="ARBA" id="ARBA00023315"/>
    </source>
</evidence>
<evidence type="ECO:0000313" key="5">
    <source>
        <dbReference type="Proteomes" id="UP000238375"/>
    </source>
</evidence>
<protein>
    <submittedName>
        <fullName evidence="4">Ribosomal protein S18 acetylase RimI-like enzyme</fullName>
    </submittedName>
</protein>
<dbReference type="InterPro" id="IPR050832">
    <property type="entry name" value="Bact_Acetyltransf"/>
</dbReference>
<dbReference type="PANTHER" id="PTHR43877">
    <property type="entry name" value="AMINOALKYLPHOSPHONATE N-ACETYLTRANSFERASE-RELATED-RELATED"/>
    <property type="match status" value="1"/>
</dbReference>
<dbReference type="Proteomes" id="UP000238375">
    <property type="component" value="Unassembled WGS sequence"/>
</dbReference>
<keyword evidence="2" id="KW-0012">Acyltransferase</keyword>
<dbReference type="AlphaFoldDB" id="A0A2T0S1S7"/>
<name>A0A2T0S1S7_9BACT</name>